<dbReference type="Pfam" id="PF01176">
    <property type="entry name" value="eIF-1a"/>
    <property type="match status" value="1"/>
</dbReference>
<dbReference type="InterPro" id="IPR006196">
    <property type="entry name" value="RNA-binding_domain_S1_IF1"/>
</dbReference>
<organism evidence="3 4">
    <name type="scientific">Dendroctonus ponderosae</name>
    <name type="common">Mountain pine beetle</name>
    <dbReference type="NCBI Taxonomy" id="77166"/>
    <lineage>
        <taxon>Eukaryota</taxon>
        <taxon>Metazoa</taxon>
        <taxon>Ecdysozoa</taxon>
        <taxon>Arthropoda</taxon>
        <taxon>Hexapoda</taxon>
        <taxon>Insecta</taxon>
        <taxon>Pterygota</taxon>
        <taxon>Neoptera</taxon>
        <taxon>Endopterygota</taxon>
        <taxon>Coleoptera</taxon>
        <taxon>Polyphaga</taxon>
        <taxon>Cucujiformia</taxon>
        <taxon>Curculionidae</taxon>
        <taxon>Scolytinae</taxon>
        <taxon>Dendroctonus</taxon>
    </lineage>
</organism>
<keyword evidence="1" id="KW-0648">Protein biosynthesis</keyword>
<accession>U4U3E3</accession>
<gene>
    <name evidence="3" type="ORF">D910_04978</name>
</gene>
<protein>
    <recommendedName>
        <fullName evidence="2">S1-like domain-containing protein</fullName>
    </recommendedName>
</protein>
<dbReference type="Gene3D" id="2.40.50.140">
    <property type="entry name" value="Nucleic acid-binding proteins"/>
    <property type="match status" value="1"/>
</dbReference>
<proteinExistence type="predicted"/>
<dbReference type="SUPFAM" id="SSF50249">
    <property type="entry name" value="Nucleic acid-binding proteins"/>
    <property type="match status" value="1"/>
</dbReference>
<evidence type="ECO:0000313" key="3">
    <source>
        <dbReference type="EMBL" id="ERL87587.1"/>
    </source>
</evidence>
<keyword evidence="1" id="KW-0396">Initiation factor</keyword>
<reference evidence="3 4" key="1">
    <citation type="journal article" date="2013" name="Genome Biol.">
        <title>Draft genome of the mountain pine beetle, Dendroctonus ponderosae Hopkins, a major forest pest.</title>
        <authorList>
            <person name="Keeling C.I."/>
            <person name="Yuen M.M."/>
            <person name="Liao N.Y."/>
            <person name="Docking T.R."/>
            <person name="Chan S.K."/>
            <person name="Taylor G.A."/>
            <person name="Palmquist D.L."/>
            <person name="Jackman S.D."/>
            <person name="Nguyen A."/>
            <person name="Li M."/>
            <person name="Henderson H."/>
            <person name="Janes J.K."/>
            <person name="Zhao Y."/>
            <person name="Pandoh P."/>
            <person name="Moore R."/>
            <person name="Sperling F.A."/>
            <person name="Huber D.P."/>
            <person name="Birol I."/>
            <person name="Jones S.J."/>
            <person name="Bohlmann J."/>
        </authorList>
    </citation>
    <scope>NUCLEOTIDE SEQUENCE</scope>
</reference>
<dbReference type="CDD" id="cd05793">
    <property type="entry name" value="S1_IF1A"/>
    <property type="match status" value="1"/>
</dbReference>
<dbReference type="InterPro" id="IPR001253">
    <property type="entry name" value="TIF_eIF-1A"/>
</dbReference>
<dbReference type="STRING" id="77166.U4U3E3"/>
<dbReference type="EMBL" id="KB631980">
    <property type="protein sequence ID" value="ERL87587.1"/>
    <property type="molecule type" value="Genomic_DNA"/>
</dbReference>
<dbReference type="OrthoDB" id="274995at2759"/>
<dbReference type="PROSITE" id="PS50832">
    <property type="entry name" value="S1_IF1_TYPE"/>
    <property type="match status" value="1"/>
</dbReference>
<dbReference type="AlphaFoldDB" id="U4U3E3"/>
<dbReference type="GO" id="GO:0003743">
    <property type="term" value="F:translation initiation factor activity"/>
    <property type="evidence" value="ECO:0007669"/>
    <property type="project" value="UniProtKB-UniRule"/>
</dbReference>
<dbReference type="Proteomes" id="UP000030742">
    <property type="component" value="Unassembled WGS sequence"/>
</dbReference>
<dbReference type="GO" id="GO:0003723">
    <property type="term" value="F:RNA binding"/>
    <property type="evidence" value="ECO:0007669"/>
    <property type="project" value="InterPro"/>
</dbReference>
<dbReference type="PANTHER" id="PTHR21668">
    <property type="entry name" value="EIF-1A"/>
    <property type="match status" value="1"/>
</dbReference>
<sequence length="105" mass="11962">MLGNGRLDAMCFDGVKRLGIIRAKLRKKVWINQGDIILLGLRDYQDAKADVILKYTPEEARNLKLYGEFPESFKISDDVTFVENDLDEYIEFGEDVSTGDDVDVI</sequence>
<evidence type="ECO:0000259" key="2">
    <source>
        <dbReference type="PROSITE" id="PS50832"/>
    </source>
</evidence>
<evidence type="ECO:0000256" key="1">
    <source>
        <dbReference type="PROSITE-ProRule" id="PRU00181"/>
    </source>
</evidence>
<evidence type="ECO:0000313" key="4">
    <source>
        <dbReference type="Proteomes" id="UP000030742"/>
    </source>
</evidence>
<dbReference type="InterPro" id="IPR012340">
    <property type="entry name" value="NA-bd_OB-fold"/>
</dbReference>
<feature type="domain" description="S1-like" evidence="2">
    <location>
        <begin position="1"/>
        <end position="56"/>
    </location>
</feature>
<name>U4U3E3_DENPD</name>
<dbReference type="SMART" id="SM00652">
    <property type="entry name" value="eIF1a"/>
    <property type="match status" value="1"/>
</dbReference>